<dbReference type="PROSITE" id="PS00518">
    <property type="entry name" value="ZF_RING_1"/>
    <property type="match status" value="1"/>
</dbReference>
<dbReference type="GO" id="GO:0008270">
    <property type="term" value="F:zinc ion binding"/>
    <property type="evidence" value="ECO:0007669"/>
    <property type="project" value="UniProtKB-KW"/>
</dbReference>
<evidence type="ECO:0000313" key="10">
    <source>
        <dbReference type="Proteomes" id="UP000289738"/>
    </source>
</evidence>
<dbReference type="InterPro" id="IPR018957">
    <property type="entry name" value="Znf_C3HC4_RING-type"/>
</dbReference>
<evidence type="ECO:0008006" key="11">
    <source>
        <dbReference type="Google" id="ProtNLM"/>
    </source>
</evidence>
<evidence type="ECO:0000256" key="6">
    <source>
        <dbReference type="SAM" id="MobiDB-lite"/>
    </source>
</evidence>
<evidence type="ECO:0000256" key="3">
    <source>
        <dbReference type="ARBA" id="ARBA00022801"/>
    </source>
</evidence>
<keyword evidence="1" id="KW-0479">Metal-binding</keyword>
<gene>
    <name evidence="9" type="ORF">Ahy_B09g099638</name>
</gene>
<protein>
    <recommendedName>
        <fullName evidence="11">F-box domain-containing protein</fullName>
    </recommendedName>
</protein>
<dbReference type="InterPro" id="IPR001841">
    <property type="entry name" value="Znf_RING"/>
</dbReference>
<evidence type="ECO:0000259" key="7">
    <source>
        <dbReference type="PROSITE" id="PS50089"/>
    </source>
</evidence>
<dbReference type="CDD" id="cd18793">
    <property type="entry name" value="SF2_C_SNF"/>
    <property type="match status" value="1"/>
</dbReference>
<evidence type="ECO:0000256" key="2">
    <source>
        <dbReference type="ARBA" id="ARBA00022771"/>
    </source>
</evidence>
<dbReference type="Gene3D" id="3.30.40.10">
    <property type="entry name" value="Zinc/RING finger domain, C3HC4 (zinc finger)"/>
    <property type="match status" value="1"/>
</dbReference>
<dbReference type="InterPro" id="IPR036047">
    <property type="entry name" value="F-box-like_dom_sf"/>
</dbReference>
<accession>A0A444XVA6</accession>
<keyword evidence="3" id="KW-0378">Hydrolase</keyword>
<dbReference type="InterPro" id="IPR027417">
    <property type="entry name" value="P-loop_NTPase"/>
</dbReference>
<name>A0A444XVA6_ARAHY</name>
<evidence type="ECO:0000256" key="5">
    <source>
        <dbReference type="PROSITE-ProRule" id="PRU00175"/>
    </source>
</evidence>
<dbReference type="AlphaFoldDB" id="A0A444XVA6"/>
<dbReference type="Gene3D" id="3.40.50.300">
    <property type="entry name" value="P-loop containing nucleotide triphosphate hydrolases"/>
    <property type="match status" value="1"/>
</dbReference>
<dbReference type="Pfam" id="PF00646">
    <property type="entry name" value="F-box"/>
    <property type="match status" value="1"/>
</dbReference>
<dbReference type="SMART" id="SM00256">
    <property type="entry name" value="FBOX"/>
    <property type="match status" value="1"/>
</dbReference>
<dbReference type="InterPro" id="IPR013083">
    <property type="entry name" value="Znf_RING/FYVE/PHD"/>
</dbReference>
<dbReference type="NCBIfam" id="TIGR01640">
    <property type="entry name" value="F_box_assoc_1"/>
    <property type="match status" value="1"/>
</dbReference>
<dbReference type="Pfam" id="PF07734">
    <property type="entry name" value="FBA_1"/>
    <property type="match status" value="1"/>
</dbReference>
<comment type="caution">
    <text evidence="9">The sequence shown here is derived from an EMBL/GenBank/DDBJ whole genome shotgun (WGS) entry which is preliminary data.</text>
</comment>
<dbReference type="Gene3D" id="1.20.1280.50">
    <property type="match status" value="1"/>
</dbReference>
<proteinExistence type="predicted"/>
<sequence length="556" mass="62304">MRGNLLGTTDKRPKPLSPTKAPPILPGEVIEEILVRVPASTLVKLKIVCKSWNALISNPEFVSGNVHRSRADPRLVYRFRDSRKIHFSSVQSLFKNPSALLTKDGCFEMDGDLHILGSCNGLICLGLMSGRFHLGSIRLWNPCTRSASDWLKIRADMYGFGYDHVHDNYKFLEGCWRYGHKIHTFGSNYWTTIVQDPPSYHPKLGIGTFVYGTLNWVAQARSNFLEWVIISFDLANENFAPLSLPDMNNRDEHYDPAVGVLRDRLCVCLKENYGGWILWVMEEYGVQESWTKFITVFSNERVYPPMFYSLKAMYMAENDDVLAVSLCPSDSRIFKLVIINSNDAPKSHRIFGQRTFVDADNQNCYVYQESLLSEGLSILEDDEGWQGLNPLFVGNCSVLQDPPEDSVVTMCGHVFCYQCVSDYLNGDGNTCSAPGCKAALAKDGVFSKATLRSCLSDELGGSNSIKVHDFARSLAAERLDGMMSLSARDRSVKDFNSDSKVTVMLMSLKAGNLGLNMVAVCHVILLDPWKRRKMVASTFGEDNADNSDARLSVDDF</sequence>
<feature type="domain" description="F-box" evidence="8">
    <location>
        <begin position="25"/>
        <end position="70"/>
    </location>
</feature>
<keyword evidence="2 5" id="KW-0863">Zinc-finger</keyword>
<dbReference type="EMBL" id="SDMP01000019">
    <property type="protein sequence ID" value="RYQ93364.1"/>
    <property type="molecule type" value="Genomic_DNA"/>
</dbReference>
<dbReference type="PANTHER" id="PTHR31672">
    <property type="entry name" value="BNACNNG10540D PROTEIN"/>
    <property type="match status" value="1"/>
</dbReference>
<dbReference type="PROSITE" id="PS50181">
    <property type="entry name" value="FBOX"/>
    <property type="match status" value="1"/>
</dbReference>
<dbReference type="InterPro" id="IPR017907">
    <property type="entry name" value="Znf_RING_CS"/>
</dbReference>
<dbReference type="Pfam" id="PF00271">
    <property type="entry name" value="Helicase_C"/>
    <property type="match status" value="1"/>
</dbReference>
<dbReference type="GO" id="GO:0016787">
    <property type="term" value="F:hydrolase activity"/>
    <property type="evidence" value="ECO:0007669"/>
    <property type="project" value="UniProtKB-KW"/>
</dbReference>
<reference evidence="9 10" key="1">
    <citation type="submission" date="2019-01" db="EMBL/GenBank/DDBJ databases">
        <title>Sequencing of cultivated peanut Arachis hypogaea provides insights into genome evolution and oil improvement.</title>
        <authorList>
            <person name="Chen X."/>
        </authorList>
    </citation>
    <scope>NUCLEOTIDE SEQUENCE [LARGE SCALE GENOMIC DNA]</scope>
    <source>
        <strain evidence="10">cv. Fuhuasheng</strain>
        <tissue evidence="9">Leaves</tissue>
    </source>
</reference>
<feature type="domain" description="RING-type" evidence="7">
    <location>
        <begin position="396"/>
        <end position="437"/>
    </location>
</feature>
<dbReference type="CDD" id="cd22157">
    <property type="entry name" value="F-box_AtFBW1-like"/>
    <property type="match status" value="1"/>
</dbReference>
<dbReference type="Proteomes" id="UP000289738">
    <property type="component" value="Chromosome B09"/>
</dbReference>
<evidence type="ECO:0000259" key="8">
    <source>
        <dbReference type="PROSITE" id="PS50181"/>
    </source>
</evidence>
<evidence type="ECO:0000313" key="9">
    <source>
        <dbReference type="EMBL" id="RYQ93364.1"/>
    </source>
</evidence>
<evidence type="ECO:0000256" key="1">
    <source>
        <dbReference type="ARBA" id="ARBA00022723"/>
    </source>
</evidence>
<dbReference type="Pfam" id="PF00097">
    <property type="entry name" value="zf-C3HC4"/>
    <property type="match status" value="1"/>
</dbReference>
<dbReference type="SUPFAM" id="SSF81383">
    <property type="entry name" value="F-box domain"/>
    <property type="match status" value="1"/>
</dbReference>
<dbReference type="InterPro" id="IPR001810">
    <property type="entry name" value="F-box_dom"/>
</dbReference>
<dbReference type="InterPro" id="IPR017451">
    <property type="entry name" value="F-box-assoc_interact_dom"/>
</dbReference>
<dbReference type="InterPro" id="IPR001650">
    <property type="entry name" value="Helicase_C-like"/>
</dbReference>
<dbReference type="PROSITE" id="PS50089">
    <property type="entry name" value="ZF_RING_2"/>
    <property type="match status" value="1"/>
</dbReference>
<evidence type="ECO:0000256" key="4">
    <source>
        <dbReference type="ARBA" id="ARBA00022833"/>
    </source>
</evidence>
<dbReference type="SUPFAM" id="SSF52540">
    <property type="entry name" value="P-loop containing nucleoside triphosphate hydrolases"/>
    <property type="match status" value="1"/>
</dbReference>
<dbReference type="InterPro" id="IPR050796">
    <property type="entry name" value="SCF_F-box_component"/>
</dbReference>
<dbReference type="STRING" id="3818.A0A444XVA6"/>
<keyword evidence="10" id="KW-1185">Reference proteome</keyword>
<dbReference type="PANTHER" id="PTHR31672:SF13">
    <property type="entry name" value="F-BOX PROTEIN CPR30-LIKE"/>
    <property type="match status" value="1"/>
</dbReference>
<dbReference type="InterPro" id="IPR049730">
    <property type="entry name" value="SNF2/RAD54-like_C"/>
</dbReference>
<keyword evidence="4" id="KW-0862">Zinc</keyword>
<dbReference type="SUPFAM" id="SSF57850">
    <property type="entry name" value="RING/U-box"/>
    <property type="match status" value="1"/>
</dbReference>
<organism evidence="9 10">
    <name type="scientific">Arachis hypogaea</name>
    <name type="common">Peanut</name>
    <dbReference type="NCBI Taxonomy" id="3818"/>
    <lineage>
        <taxon>Eukaryota</taxon>
        <taxon>Viridiplantae</taxon>
        <taxon>Streptophyta</taxon>
        <taxon>Embryophyta</taxon>
        <taxon>Tracheophyta</taxon>
        <taxon>Spermatophyta</taxon>
        <taxon>Magnoliopsida</taxon>
        <taxon>eudicotyledons</taxon>
        <taxon>Gunneridae</taxon>
        <taxon>Pentapetalae</taxon>
        <taxon>rosids</taxon>
        <taxon>fabids</taxon>
        <taxon>Fabales</taxon>
        <taxon>Fabaceae</taxon>
        <taxon>Papilionoideae</taxon>
        <taxon>50 kb inversion clade</taxon>
        <taxon>dalbergioids sensu lato</taxon>
        <taxon>Dalbergieae</taxon>
        <taxon>Pterocarpus clade</taxon>
        <taxon>Arachis</taxon>
    </lineage>
</organism>
<feature type="region of interest" description="Disordered" evidence="6">
    <location>
        <begin position="1"/>
        <end position="21"/>
    </location>
</feature>
<dbReference type="InterPro" id="IPR006527">
    <property type="entry name" value="F-box-assoc_dom_typ1"/>
</dbReference>